<proteinExistence type="predicted"/>
<protein>
    <submittedName>
        <fullName evidence="3">Uncharacterized protein</fullName>
    </submittedName>
</protein>
<accession>A0A7R9CU64</accession>
<keyword evidence="2" id="KW-0812">Transmembrane</keyword>
<name>A0A7R9CU64_TIMCR</name>
<dbReference type="EMBL" id="OC318580">
    <property type="protein sequence ID" value="CAD7402549.1"/>
    <property type="molecule type" value="Genomic_DNA"/>
</dbReference>
<feature type="transmembrane region" description="Helical" evidence="2">
    <location>
        <begin position="352"/>
        <end position="373"/>
    </location>
</feature>
<reference evidence="3" key="1">
    <citation type="submission" date="2020-11" db="EMBL/GenBank/DDBJ databases">
        <authorList>
            <person name="Tran Van P."/>
        </authorList>
    </citation>
    <scope>NUCLEOTIDE SEQUENCE</scope>
</reference>
<keyword evidence="2" id="KW-0472">Membrane</keyword>
<feature type="transmembrane region" description="Helical" evidence="2">
    <location>
        <begin position="214"/>
        <end position="233"/>
    </location>
</feature>
<gene>
    <name evidence="3" type="ORF">TCEB3V08_LOCUS6554</name>
</gene>
<organism evidence="3">
    <name type="scientific">Timema cristinae</name>
    <name type="common">Walking stick</name>
    <dbReference type="NCBI Taxonomy" id="61476"/>
    <lineage>
        <taxon>Eukaryota</taxon>
        <taxon>Metazoa</taxon>
        <taxon>Ecdysozoa</taxon>
        <taxon>Arthropoda</taxon>
        <taxon>Hexapoda</taxon>
        <taxon>Insecta</taxon>
        <taxon>Pterygota</taxon>
        <taxon>Neoptera</taxon>
        <taxon>Polyneoptera</taxon>
        <taxon>Phasmatodea</taxon>
        <taxon>Timematodea</taxon>
        <taxon>Timematoidea</taxon>
        <taxon>Timematidae</taxon>
        <taxon>Timema</taxon>
    </lineage>
</organism>
<keyword evidence="2" id="KW-1133">Transmembrane helix</keyword>
<evidence type="ECO:0000256" key="2">
    <source>
        <dbReference type="SAM" id="Phobius"/>
    </source>
</evidence>
<feature type="region of interest" description="Disordered" evidence="1">
    <location>
        <begin position="1"/>
        <end position="27"/>
    </location>
</feature>
<sequence length="627" mass="69877">MASDRNRAIPTERPPSSDKDSANISSGRSSYFSRSEMLLLHSSSASFVLTTRPTASRKNLEALGIELLSIPTFSLNVASYVKLALNGPREEVGPCIMRSSTQGVGGGRAVRLSYQEPSSITKRNGNFQLDDSRPFQEQQRHKFGMRSRSTGHLTVVILWELKIEVERFLLDVIIFLGHHRPKRYFYFGSVGLGPSIVMTTKVSRTLYDDDLTRLTQIVLYILATGHLTVVILWELKIEVERFLLDVIIFLGHHRPKRYFYFGSVGLGPSIVMTTKVSRTLYDDDLTRLTQIVLYILGDEATLVRGHFQTQVFQQSVTLTAKMWPEDNGTAPPSSPGGWKWGSWRIPNEHLPLLVGTVCGGALILLVLLAAIVWRCCVMPRRDKAYCARLDKEMLARQRSGIPPLPSHSAVFAAPKSGQWAYSSRLVGPPANPPLVAPPAHWFYNSRVLSPANLERIDPGPIPRSVSCVSTQLHNEALPVAVKVCDKRRPMSQPIRFGPCDLAPKQEARHPPLPEISEFTAPNTQYASSSILDEVGARGGEAPAGNMVLKTRSLPAWVRSKSRPLSTEDDLAELYAKVNFSKKRKNRMRNDEAAIIALSKSRSQYLHKDTDSLVDNEAVIVYDERTAL</sequence>
<evidence type="ECO:0000313" key="3">
    <source>
        <dbReference type="EMBL" id="CAD7402549.1"/>
    </source>
</evidence>
<dbReference type="AlphaFoldDB" id="A0A7R9CU64"/>
<evidence type="ECO:0000256" key="1">
    <source>
        <dbReference type="SAM" id="MobiDB-lite"/>
    </source>
</evidence>
<feature type="transmembrane region" description="Helical" evidence="2">
    <location>
        <begin position="184"/>
        <end position="202"/>
    </location>
</feature>